<dbReference type="RefSeq" id="WP_006906183.1">
    <property type="nucleotide sequence ID" value="NZ_GG665866.1"/>
</dbReference>
<keyword evidence="2" id="KW-0645">Protease</keyword>
<keyword evidence="1" id="KW-0690">Ribosome biogenesis</keyword>
<dbReference type="Pfam" id="PF04327">
    <property type="entry name" value="Peptidase_Prp"/>
    <property type="match status" value="1"/>
</dbReference>
<accession>C4GB72</accession>
<keyword evidence="8" id="KW-1185">Reference proteome</keyword>
<gene>
    <name evidence="7" type="ORF">GCWU000342_01173</name>
</gene>
<dbReference type="STRING" id="626523.GCWU000342_01173"/>
<keyword evidence="3" id="KW-0378">Hydrolase</keyword>
<dbReference type="Gene3D" id="3.30.70.1490">
    <property type="entry name" value="Cysteine protease Prp"/>
    <property type="match status" value="1"/>
</dbReference>
<dbReference type="PANTHER" id="PTHR39178">
    <property type="entry name" value="HYPOTHETICAL RIBOSOME-ASSOCIATED PROTEIN"/>
    <property type="match status" value="1"/>
</dbReference>
<dbReference type="SUPFAM" id="SSF118010">
    <property type="entry name" value="TM1457-like"/>
    <property type="match status" value="1"/>
</dbReference>
<comment type="caution">
    <text evidence="7">The sequence shown here is derived from an EMBL/GenBank/DDBJ whole genome shotgun (WGS) entry which is preliminary data.</text>
</comment>
<dbReference type="PANTHER" id="PTHR39178:SF1">
    <property type="entry name" value="RIBOSOMAL-PROCESSING CYSTEINE PROTEASE PRP"/>
    <property type="match status" value="1"/>
</dbReference>
<keyword evidence="4" id="KW-0788">Thiol protease</keyword>
<evidence type="ECO:0000313" key="7">
    <source>
        <dbReference type="EMBL" id="EEP28365.1"/>
    </source>
</evidence>
<dbReference type="GO" id="GO:0008234">
    <property type="term" value="F:cysteine-type peptidase activity"/>
    <property type="evidence" value="ECO:0007669"/>
    <property type="project" value="UniProtKB-KW"/>
</dbReference>
<evidence type="ECO:0000256" key="6">
    <source>
        <dbReference type="ARBA" id="ARBA00044538"/>
    </source>
</evidence>
<dbReference type="GO" id="GO:0006508">
    <property type="term" value="P:proteolysis"/>
    <property type="evidence" value="ECO:0007669"/>
    <property type="project" value="UniProtKB-KW"/>
</dbReference>
<proteinExistence type="inferred from homology"/>
<dbReference type="HOGENOM" id="CLU_140910_1_1_9"/>
<reference evidence="7" key="1">
    <citation type="submission" date="2009-04" db="EMBL/GenBank/DDBJ databases">
        <authorList>
            <person name="Weinstock G."/>
            <person name="Sodergren E."/>
            <person name="Clifton S."/>
            <person name="Fulton L."/>
            <person name="Fulton B."/>
            <person name="Courtney L."/>
            <person name="Fronick C."/>
            <person name="Harrison M."/>
            <person name="Strong C."/>
            <person name="Farmer C."/>
            <person name="Delahaunty K."/>
            <person name="Markovic C."/>
            <person name="Hall O."/>
            <person name="Minx P."/>
            <person name="Tomlinson C."/>
            <person name="Mitreva M."/>
            <person name="Nelson J."/>
            <person name="Hou S."/>
            <person name="Wollam A."/>
            <person name="Pepin K.H."/>
            <person name="Johnson M."/>
            <person name="Bhonagiri V."/>
            <person name="Nash W.E."/>
            <person name="Warren W."/>
            <person name="Chinwalla A."/>
            <person name="Mardis E.R."/>
            <person name="Wilson R.K."/>
        </authorList>
    </citation>
    <scope>NUCLEOTIDE SEQUENCE [LARGE SCALE GENOMIC DNA]</scope>
    <source>
        <strain evidence="7">DSM 14600</strain>
    </source>
</reference>
<comment type="similarity">
    <text evidence="5">Belongs to the Prp family.</text>
</comment>
<dbReference type="eggNOG" id="COG2868">
    <property type="taxonomic scope" value="Bacteria"/>
</dbReference>
<dbReference type="EMBL" id="ACIP02000002">
    <property type="protein sequence ID" value="EEP28365.1"/>
    <property type="molecule type" value="Genomic_DNA"/>
</dbReference>
<dbReference type="Proteomes" id="UP000003494">
    <property type="component" value="Unassembled WGS sequence"/>
</dbReference>
<protein>
    <recommendedName>
        <fullName evidence="6">Ribosomal processing cysteine protease Prp</fullName>
    </recommendedName>
</protein>
<dbReference type="InterPro" id="IPR036764">
    <property type="entry name" value="Peptidase_Prp_sf"/>
</dbReference>
<name>C4GB72_9FIRM</name>
<dbReference type="GO" id="GO:0042254">
    <property type="term" value="P:ribosome biogenesis"/>
    <property type="evidence" value="ECO:0007669"/>
    <property type="project" value="UniProtKB-KW"/>
</dbReference>
<dbReference type="InterPro" id="IPR007422">
    <property type="entry name" value="Peptidase_Prp"/>
</dbReference>
<organism evidence="7 8">
    <name type="scientific">Shuttleworthella satelles DSM 14600</name>
    <dbReference type="NCBI Taxonomy" id="626523"/>
    <lineage>
        <taxon>Bacteria</taxon>
        <taxon>Bacillati</taxon>
        <taxon>Bacillota</taxon>
        <taxon>Clostridia</taxon>
        <taxon>Lachnospirales</taxon>
        <taxon>Lachnospiraceae</taxon>
        <taxon>Shuttleworthella</taxon>
    </lineage>
</organism>
<evidence type="ECO:0000256" key="1">
    <source>
        <dbReference type="ARBA" id="ARBA00022517"/>
    </source>
</evidence>
<evidence type="ECO:0000256" key="3">
    <source>
        <dbReference type="ARBA" id="ARBA00022801"/>
    </source>
</evidence>
<evidence type="ECO:0000256" key="4">
    <source>
        <dbReference type="ARBA" id="ARBA00022807"/>
    </source>
</evidence>
<dbReference type="CDD" id="cd16332">
    <property type="entry name" value="Prp-like"/>
    <property type="match status" value="1"/>
</dbReference>
<evidence type="ECO:0000256" key="2">
    <source>
        <dbReference type="ARBA" id="ARBA00022670"/>
    </source>
</evidence>
<evidence type="ECO:0000313" key="8">
    <source>
        <dbReference type="Proteomes" id="UP000003494"/>
    </source>
</evidence>
<evidence type="ECO:0000256" key="5">
    <source>
        <dbReference type="ARBA" id="ARBA00044503"/>
    </source>
</evidence>
<sequence>MISVTVTKEKGEFRRLYLLGHAGYADTDDVVCAAVSALVLNTINAIETFTEDHFSIGEDPGQGMIDFQFEDTVSHDSHLLMETMILGIRKIIDSYGETYVSFNTQEV</sequence>
<dbReference type="AlphaFoldDB" id="C4GB72"/>